<evidence type="ECO:0000256" key="5">
    <source>
        <dbReference type="ARBA" id="ARBA00022490"/>
    </source>
</evidence>
<dbReference type="InterPro" id="IPR011932">
    <property type="entry name" value="Recomb_XerD"/>
</dbReference>
<dbReference type="PANTHER" id="PTHR30349">
    <property type="entry name" value="PHAGE INTEGRASE-RELATED"/>
    <property type="match status" value="1"/>
</dbReference>
<evidence type="ECO:0000256" key="11">
    <source>
        <dbReference type="ARBA" id="ARBA00023306"/>
    </source>
</evidence>
<keyword evidence="6" id="KW-0132">Cell division</keyword>
<evidence type="ECO:0000259" key="12">
    <source>
        <dbReference type="PROSITE" id="PS51898"/>
    </source>
</evidence>
<dbReference type="InterPro" id="IPR002104">
    <property type="entry name" value="Integrase_catalytic"/>
</dbReference>
<keyword evidence="9" id="KW-0238">DNA-binding</keyword>
<comment type="subcellular location">
    <subcellularLocation>
        <location evidence="1">Cytoplasm</location>
    </subcellularLocation>
</comment>
<dbReference type="InterPro" id="IPR011931">
    <property type="entry name" value="Recomb_XerC"/>
</dbReference>
<sequence length="295" mass="33870">MEEYITKFSNYLRGEKNVSPHTLKSYSSDLDDFLNFLKKEKIPLRIRYIDHLIIRRFLASLQKRGLSHTTMARKLATLRSFFRFLCREEDLEINPALGTRTPKIAKRLPKFLDLKETFTLLESPDERNILGLRDRAILELLYATGMRVSELVGLNVNSIDLLGGVAKVWGKGRKERLVPFGTEATRALYKYLKRRETLHPGEGEKGLFLNKSGARISARSIRRLLDKYIKKASLSQKISPHTLRHSFATHLLDAGADLRSVQELLGHASLSTTQIYTHLTTERLKKVYDKAHPRA</sequence>
<evidence type="ECO:0000256" key="3">
    <source>
        <dbReference type="ARBA" id="ARBA00010450"/>
    </source>
</evidence>
<dbReference type="InterPro" id="IPR004107">
    <property type="entry name" value="Integrase_SAM-like_N"/>
</dbReference>
<dbReference type="InterPro" id="IPR044068">
    <property type="entry name" value="CB"/>
</dbReference>
<name>A0A0F9GIX0_9ZZZZ</name>
<dbReference type="GO" id="GO:0051301">
    <property type="term" value="P:cell division"/>
    <property type="evidence" value="ECO:0007669"/>
    <property type="project" value="UniProtKB-KW"/>
</dbReference>
<dbReference type="Pfam" id="PF00589">
    <property type="entry name" value="Phage_integrase"/>
    <property type="match status" value="1"/>
</dbReference>
<evidence type="ECO:0000256" key="9">
    <source>
        <dbReference type="ARBA" id="ARBA00023125"/>
    </source>
</evidence>
<dbReference type="Gene3D" id="1.10.150.130">
    <property type="match status" value="1"/>
</dbReference>
<dbReference type="SUPFAM" id="SSF56349">
    <property type="entry name" value="DNA breaking-rejoining enzymes"/>
    <property type="match status" value="1"/>
</dbReference>
<evidence type="ECO:0000256" key="4">
    <source>
        <dbReference type="ARBA" id="ARBA00015810"/>
    </source>
</evidence>
<dbReference type="GO" id="GO:0003677">
    <property type="term" value="F:DNA binding"/>
    <property type="evidence" value="ECO:0007669"/>
    <property type="project" value="UniProtKB-KW"/>
</dbReference>
<dbReference type="Gene3D" id="1.10.443.10">
    <property type="entry name" value="Intergrase catalytic core"/>
    <property type="match status" value="1"/>
</dbReference>
<organism evidence="14">
    <name type="scientific">marine sediment metagenome</name>
    <dbReference type="NCBI Taxonomy" id="412755"/>
    <lineage>
        <taxon>unclassified sequences</taxon>
        <taxon>metagenomes</taxon>
        <taxon>ecological metagenomes</taxon>
    </lineage>
</organism>
<gene>
    <name evidence="14" type="ORF">LCGC14_2115480</name>
</gene>
<keyword evidence="5" id="KW-0963">Cytoplasm</keyword>
<evidence type="ECO:0000259" key="13">
    <source>
        <dbReference type="PROSITE" id="PS51900"/>
    </source>
</evidence>
<dbReference type="InterPro" id="IPR010998">
    <property type="entry name" value="Integrase_recombinase_N"/>
</dbReference>
<dbReference type="PROSITE" id="PS51898">
    <property type="entry name" value="TYR_RECOMBINASE"/>
    <property type="match status" value="1"/>
</dbReference>
<comment type="similarity">
    <text evidence="3">Belongs to the 'phage' integrase family. XerD subfamily.</text>
</comment>
<evidence type="ECO:0000256" key="1">
    <source>
        <dbReference type="ARBA" id="ARBA00004496"/>
    </source>
</evidence>
<keyword evidence="8" id="KW-0229">DNA integration</keyword>
<dbReference type="GO" id="GO:0005737">
    <property type="term" value="C:cytoplasm"/>
    <property type="evidence" value="ECO:0007669"/>
    <property type="project" value="UniProtKB-SubCell"/>
</dbReference>
<dbReference type="EMBL" id="LAZR01026223">
    <property type="protein sequence ID" value="KKL69385.1"/>
    <property type="molecule type" value="Genomic_DNA"/>
</dbReference>
<feature type="domain" description="Core-binding (CB)" evidence="13">
    <location>
        <begin position="1"/>
        <end position="86"/>
    </location>
</feature>
<comment type="similarity">
    <text evidence="2">Belongs to the 'phage' integrase family. XerC subfamily.</text>
</comment>
<reference evidence="14" key="1">
    <citation type="journal article" date="2015" name="Nature">
        <title>Complex archaea that bridge the gap between prokaryotes and eukaryotes.</title>
        <authorList>
            <person name="Spang A."/>
            <person name="Saw J.H."/>
            <person name="Jorgensen S.L."/>
            <person name="Zaremba-Niedzwiedzka K."/>
            <person name="Martijn J."/>
            <person name="Lind A.E."/>
            <person name="van Eijk R."/>
            <person name="Schleper C."/>
            <person name="Guy L."/>
            <person name="Ettema T.J."/>
        </authorList>
    </citation>
    <scope>NUCLEOTIDE SEQUENCE</scope>
</reference>
<dbReference type="NCBIfam" id="NF040815">
    <property type="entry name" value="recomb_XerA_Arch"/>
    <property type="match status" value="1"/>
</dbReference>
<dbReference type="AlphaFoldDB" id="A0A0F9GIX0"/>
<accession>A0A0F9GIX0</accession>
<keyword evidence="11" id="KW-0131">Cell cycle</keyword>
<dbReference type="GO" id="GO:0007059">
    <property type="term" value="P:chromosome segregation"/>
    <property type="evidence" value="ECO:0007669"/>
    <property type="project" value="UniProtKB-KW"/>
</dbReference>
<dbReference type="GO" id="GO:0006310">
    <property type="term" value="P:DNA recombination"/>
    <property type="evidence" value="ECO:0007669"/>
    <property type="project" value="UniProtKB-KW"/>
</dbReference>
<dbReference type="InterPro" id="IPR050090">
    <property type="entry name" value="Tyrosine_recombinase_XerCD"/>
</dbReference>
<evidence type="ECO:0000313" key="14">
    <source>
        <dbReference type="EMBL" id="KKL69385.1"/>
    </source>
</evidence>
<comment type="caution">
    <text evidence="14">The sequence shown here is derived from an EMBL/GenBank/DDBJ whole genome shotgun (WGS) entry which is preliminary data.</text>
</comment>
<evidence type="ECO:0000256" key="8">
    <source>
        <dbReference type="ARBA" id="ARBA00022908"/>
    </source>
</evidence>
<keyword evidence="10" id="KW-0233">DNA recombination</keyword>
<dbReference type="CDD" id="cd00798">
    <property type="entry name" value="INT_XerDC_C"/>
    <property type="match status" value="1"/>
</dbReference>
<dbReference type="InterPro" id="IPR013762">
    <property type="entry name" value="Integrase-like_cat_sf"/>
</dbReference>
<dbReference type="GO" id="GO:0009009">
    <property type="term" value="F:site-specific recombinase activity"/>
    <property type="evidence" value="ECO:0007669"/>
    <property type="project" value="InterPro"/>
</dbReference>
<dbReference type="Pfam" id="PF02899">
    <property type="entry name" value="Phage_int_SAM_1"/>
    <property type="match status" value="1"/>
</dbReference>
<proteinExistence type="inferred from homology"/>
<feature type="domain" description="Tyr recombinase" evidence="12">
    <location>
        <begin position="107"/>
        <end position="289"/>
    </location>
</feature>
<evidence type="ECO:0000256" key="7">
    <source>
        <dbReference type="ARBA" id="ARBA00022829"/>
    </source>
</evidence>
<dbReference type="NCBIfam" id="TIGR02225">
    <property type="entry name" value="recomb_XerD"/>
    <property type="match status" value="1"/>
</dbReference>
<keyword evidence="7" id="KW-0159">Chromosome partition</keyword>
<evidence type="ECO:0000256" key="6">
    <source>
        <dbReference type="ARBA" id="ARBA00022618"/>
    </source>
</evidence>
<dbReference type="HAMAP" id="MF_01808">
    <property type="entry name" value="Recomb_XerC_XerD"/>
    <property type="match status" value="1"/>
</dbReference>
<evidence type="ECO:0000256" key="10">
    <source>
        <dbReference type="ARBA" id="ARBA00023172"/>
    </source>
</evidence>
<dbReference type="NCBIfam" id="NF001399">
    <property type="entry name" value="PRK00283.1"/>
    <property type="match status" value="1"/>
</dbReference>
<dbReference type="PANTHER" id="PTHR30349:SF77">
    <property type="entry name" value="TYROSINE RECOMBINASE XERC"/>
    <property type="match status" value="1"/>
</dbReference>
<evidence type="ECO:0000256" key="2">
    <source>
        <dbReference type="ARBA" id="ARBA00006657"/>
    </source>
</evidence>
<dbReference type="NCBIfam" id="TIGR02224">
    <property type="entry name" value="recomb_XerC"/>
    <property type="match status" value="1"/>
</dbReference>
<protein>
    <recommendedName>
        <fullName evidence="4">Tyrosine recombinase XerD</fullName>
    </recommendedName>
</protein>
<dbReference type="InterPro" id="IPR023009">
    <property type="entry name" value="Tyrosine_recombinase_XerC/XerD"/>
</dbReference>
<dbReference type="PROSITE" id="PS51900">
    <property type="entry name" value="CB"/>
    <property type="match status" value="1"/>
</dbReference>
<dbReference type="InterPro" id="IPR011010">
    <property type="entry name" value="DNA_brk_join_enz"/>
</dbReference>